<dbReference type="PROSITE" id="PS50005">
    <property type="entry name" value="TPR"/>
    <property type="match status" value="2"/>
</dbReference>
<proteinExistence type="predicted"/>
<dbReference type="PROSITE" id="PS51257">
    <property type="entry name" value="PROKAR_LIPOPROTEIN"/>
    <property type="match status" value="1"/>
</dbReference>
<dbReference type="Gene3D" id="1.25.40.10">
    <property type="entry name" value="Tetratricopeptide repeat domain"/>
    <property type="match status" value="2"/>
</dbReference>
<dbReference type="RefSeq" id="WP_095497280.1">
    <property type="nucleotide sequence ID" value="NZ_BSPO01000002.1"/>
</dbReference>
<comment type="caution">
    <text evidence="3">The sequence shown here is derived from an EMBL/GenBank/DDBJ whole genome shotgun (WGS) entry which is preliminary data.</text>
</comment>
<keyword evidence="1" id="KW-0802">TPR repeat</keyword>
<dbReference type="Pfam" id="PF13181">
    <property type="entry name" value="TPR_8"/>
    <property type="match status" value="2"/>
</dbReference>
<gene>
    <name evidence="3" type="ORF">GCM10007894_11350</name>
</gene>
<dbReference type="SMART" id="SM00028">
    <property type="entry name" value="TPR"/>
    <property type="match status" value="3"/>
</dbReference>
<feature type="repeat" description="TPR" evidence="1">
    <location>
        <begin position="329"/>
        <end position="362"/>
    </location>
</feature>
<reference evidence="3 4" key="1">
    <citation type="journal article" date="2014" name="Int. J. Syst. Evol. Microbiol.">
        <title>Complete genome sequence of Corynebacterium casei LMG S-19264T (=DSM 44701T), isolated from a smear-ripened cheese.</title>
        <authorList>
            <consortium name="US DOE Joint Genome Institute (JGI-PGF)"/>
            <person name="Walter F."/>
            <person name="Albersmeier A."/>
            <person name="Kalinowski J."/>
            <person name="Ruckert C."/>
        </authorList>
    </citation>
    <scope>NUCLEOTIDE SEQUENCE [LARGE SCALE GENOMIC DNA]</scope>
    <source>
        <strain evidence="3 4">NBRC 112785</strain>
    </source>
</reference>
<evidence type="ECO:0008006" key="5">
    <source>
        <dbReference type="Google" id="ProtNLM"/>
    </source>
</evidence>
<accession>A0AA37TMR2</accession>
<evidence type="ECO:0000313" key="3">
    <source>
        <dbReference type="EMBL" id="GLS83158.1"/>
    </source>
</evidence>
<protein>
    <recommendedName>
        <fullName evidence="5">Tetratricopeptide repeat-containing protein</fullName>
    </recommendedName>
</protein>
<dbReference type="InterPro" id="IPR019734">
    <property type="entry name" value="TPR_rpt"/>
</dbReference>
<name>A0AA37TMR2_9GAMM</name>
<feature type="chain" id="PRO_5041309685" description="Tetratricopeptide repeat-containing protein" evidence="2">
    <location>
        <begin position="19"/>
        <end position="379"/>
    </location>
</feature>
<evidence type="ECO:0000256" key="1">
    <source>
        <dbReference type="PROSITE-ProRule" id="PRU00339"/>
    </source>
</evidence>
<dbReference type="InterPro" id="IPR011990">
    <property type="entry name" value="TPR-like_helical_dom_sf"/>
</dbReference>
<organism evidence="3 4">
    <name type="scientific">Paraferrimonas haliotis</name>
    <dbReference type="NCBI Taxonomy" id="2013866"/>
    <lineage>
        <taxon>Bacteria</taxon>
        <taxon>Pseudomonadati</taxon>
        <taxon>Pseudomonadota</taxon>
        <taxon>Gammaproteobacteria</taxon>
        <taxon>Alteromonadales</taxon>
        <taxon>Ferrimonadaceae</taxon>
        <taxon>Paraferrimonas</taxon>
    </lineage>
</organism>
<sequence length="379" mass="43181">MIIRTLLLIGLLSGCATAPDNAARAPIPFEDSAFFPKLDVANRHQATRLDKAQANDLKLQFNRHGGELLAHQWLAEQLSAQKGHFQYQERVSELPASTYEVRVGNCLSLVLLTAAMAKELGIKVRYREVKVDPIWDRDSGYLLINDHINIGLMPGFMPTTYTTSRDTFVVDFLPTRAIAGYRVNFVTEDQVLSMLFNNLAAENLIDGNIRPAYWMAKEALSYDEHSTQAMNTLALVYRRSGLEEQAEFLYQRALSLNQDDLTSLNNYSVLLADQGRLTEWAAIHKRVELSRLRNPYHFFDQAELAFANNDYQRAIYYYNKALDKADYRHEFYFGLAKSYAQTGDHLKAKDNLAKALSLSQDVDNKKRYQSKLAAFASRQ</sequence>
<evidence type="ECO:0000313" key="4">
    <source>
        <dbReference type="Proteomes" id="UP001157439"/>
    </source>
</evidence>
<dbReference type="AlphaFoldDB" id="A0AA37TMR2"/>
<keyword evidence="4" id="KW-1185">Reference proteome</keyword>
<feature type="repeat" description="TPR" evidence="1">
    <location>
        <begin position="227"/>
        <end position="260"/>
    </location>
</feature>
<keyword evidence="2" id="KW-0732">Signal</keyword>
<dbReference type="EMBL" id="BSPO01000002">
    <property type="protein sequence ID" value="GLS83158.1"/>
    <property type="molecule type" value="Genomic_DNA"/>
</dbReference>
<dbReference type="Proteomes" id="UP001157439">
    <property type="component" value="Unassembled WGS sequence"/>
</dbReference>
<feature type="signal peptide" evidence="2">
    <location>
        <begin position="1"/>
        <end position="18"/>
    </location>
</feature>
<evidence type="ECO:0000256" key="2">
    <source>
        <dbReference type="SAM" id="SignalP"/>
    </source>
</evidence>
<dbReference type="SUPFAM" id="SSF48452">
    <property type="entry name" value="TPR-like"/>
    <property type="match status" value="1"/>
</dbReference>